<dbReference type="InterPro" id="IPR018060">
    <property type="entry name" value="HTH_AraC"/>
</dbReference>
<dbReference type="PROSITE" id="PS01124">
    <property type="entry name" value="HTH_ARAC_FAMILY_2"/>
    <property type="match status" value="1"/>
</dbReference>
<dbReference type="RefSeq" id="WP_379879945.1">
    <property type="nucleotide sequence ID" value="NZ_JBHPON010000001.1"/>
</dbReference>
<keyword evidence="2" id="KW-0238">DNA-binding</keyword>
<evidence type="ECO:0000256" key="1">
    <source>
        <dbReference type="ARBA" id="ARBA00023015"/>
    </source>
</evidence>
<proteinExistence type="predicted"/>
<dbReference type="PANTHER" id="PTHR46796:SF2">
    <property type="entry name" value="TRANSCRIPTIONAL REGULATORY PROTEIN"/>
    <property type="match status" value="1"/>
</dbReference>
<dbReference type="InterPro" id="IPR009057">
    <property type="entry name" value="Homeodomain-like_sf"/>
</dbReference>
<evidence type="ECO:0000259" key="4">
    <source>
        <dbReference type="PROSITE" id="PS01124"/>
    </source>
</evidence>
<dbReference type="PANTHER" id="PTHR46796">
    <property type="entry name" value="HTH-TYPE TRANSCRIPTIONAL ACTIVATOR RHAS-RELATED"/>
    <property type="match status" value="1"/>
</dbReference>
<keyword evidence="3" id="KW-0804">Transcription</keyword>
<dbReference type="InterPro" id="IPR018062">
    <property type="entry name" value="HTH_AraC-typ_CS"/>
</dbReference>
<comment type="caution">
    <text evidence="5">The sequence shown here is derived from an EMBL/GenBank/DDBJ whole genome shotgun (WGS) entry which is preliminary data.</text>
</comment>
<dbReference type="EMBL" id="JBHPON010000001">
    <property type="protein sequence ID" value="MFC6034714.1"/>
    <property type="molecule type" value="Genomic_DNA"/>
</dbReference>
<dbReference type="SMART" id="SM00342">
    <property type="entry name" value="HTH_ARAC"/>
    <property type="match status" value="1"/>
</dbReference>
<dbReference type="Proteomes" id="UP001596116">
    <property type="component" value="Unassembled WGS sequence"/>
</dbReference>
<accession>A0ABW1KT98</accession>
<dbReference type="Gene3D" id="1.10.10.60">
    <property type="entry name" value="Homeodomain-like"/>
    <property type="match status" value="1"/>
</dbReference>
<dbReference type="SUPFAM" id="SSF51182">
    <property type="entry name" value="RmlC-like cupins"/>
    <property type="match status" value="1"/>
</dbReference>
<dbReference type="InterPro" id="IPR011051">
    <property type="entry name" value="RmlC_Cupin_sf"/>
</dbReference>
<dbReference type="InterPro" id="IPR050204">
    <property type="entry name" value="AraC_XylS_family_regulators"/>
</dbReference>
<sequence length="224" mass="25157">MTAYVVTNEAEACLPLHRHEDARIIVVLEGEVHESDLSGKRVFRKGEILFRPPFCAHANAPSGARSSFLRLSVSRKYWLDYVRRHGWRGMRGRLDFKSRDQRALLHAKSGGDGVLSLLVEDDGSPDGNWEEAGVARHSSLHALAASNGLEPYQLTRRFQQRYGLTPSAWRREWRLRRALALLAEGCVLADIAVECGFSDQSHLSREVKRATGMAPAAFQRFACD</sequence>
<dbReference type="InterPro" id="IPR014710">
    <property type="entry name" value="RmlC-like_jellyroll"/>
</dbReference>
<evidence type="ECO:0000313" key="5">
    <source>
        <dbReference type="EMBL" id="MFC6034714.1"/>
    </source>
</evidence>
<dbReference type="SUPFAM" id="SSF46689">
    <property type="entry name" value="Homeodomain-like"/>
    <property type="match status" value="1"/>
</dbReference>
<dbReference type="Pfam" id="PF12833">
    <property type="entry name" value="HTH_18"/>
    <property type="match status" value="1"/>
</dbReference>
<dbReference type="PROSITE" id="PS00041">
    <property type="entry name" value="HTH_ARAC_FAMILY_1"/>
    <property type="match status" value="1"/>
</dbReference>
<name>A0ABW1KT98_9PROT</name>
<evidence type="ECO:0000313" key="6">
    <source>
        <dbReference type="Proteomes" id="UP001596116"/>
    </source>
</evidence>
<gene>
    <name evidence="5" type="ORF">ACFMB1_04115</name>
</gene>
<dbReference type="Gene3D" id="2.60.120.10">
    <property type="entry name" value="Jelly Rolls"/>
    <property type="match status" value="1"/>
</dbReference>
<feature type="domain" description="HTH araC/xylS-type" evidence="4">
    <location>
        <begin position="139"/>
        <end position="221"/>
    </location>
</feature>
<evidence type="ECO:0000256" key="3">
    <source>
        <dbReference type="ARBA" id="ARBA00023163"/>
    </source>
</evidence>
<keyword evidence="6" id="KW-1185">Reference proteome</keyword>
<protein>
    <submittedName>
        <fullName evidence="5">AraC family transcriptional regulator</fullName>
    </submittedName>
</protein>
<evidence type="ECO:0000256" key="2">
    <source>
        <dbReference type="ARBA" id="ARBA00023125"/>
    </source>
</evidence>
<reference evidence="5 6" key="1">
    <citation type="submission" date="2024-09" db="EMBL/GenBank/DDBJ databases">
        <authorList>
            <person name="Zhang Z.-H."/>
        </authorList>
    </citation>
    <scope>NUCLEOTIDE SEQUENCE [LARGE SCALE GENOMIC DNA]</scope>
    <source>
        <strain evidence="5 6">HHTR114</strain>
    </source>
</reference>
<keyword evidence="1" id="KW-0805">Transcription regulation</keyword>
<organism evidence="5 6">
    <name type="scientific">Hyphococcus aureus</name>
    <dbReference type="NCBI Taxonomy" id="2666033"/>
    <lineage>
        <taxon>Bacteria</taxon>
        <taxon>Pseudomonadati</taxon>
        <taxon>Pseudomonadota</taxon>
        <taxon>Alphaproteobacteria</taxon>
        <taxon>Parvularculales</taxon>
        <taxon>Parvularculaceae</taxon>
        <taxon>Hyphococcus</taxon>
    </lineage>
</organism>